<gene>
    <name evidence="3" type="ORF">ACFO7V_13755</name>
</gene>
<dbReference type="PROSITE" id="PS51257">
    <property type="entry name" value="PROKAR_LIPOPROTEIN"/>
    <property type="match status" value="1"/>
</dbReference>
<feature type="signal peptide" evidence="2">
    <location>
        <begin position="1"/>
        <end position="23"/>
    </location>
</feature>
<reference evidence="4" key="1">
    <citation type="journal article" date="2019" name="Int. J. Syst. Evol. Microbiol.">
        <title>The Global Catalogue of Microorganisms (GCM) 10K type strain sequencing project: providing services to taxonomists for standard genome sequencing and annotation.</title>
        <authorList>
            <consortium name="The Broad Institute Genomics Platform"/>
            <consortium name="The Broad Institute Genome Sequencing Center for Infectious Disease"/>
            <person name="Wu L."/>
            <person name="Ma J."/>
        </authorList>
    </citation>
    <scope>NUCLEOTIDE SEQUENCE [LARGE SCALE GENOMIC DNA]</scope>
    <source>
        <strain evidence="4">CGMCC 1.12849</strain>
    </source>
</reference>
<name>A0ABV9MMM4_9MICC</name>
<feature type="region of interest" description="Disordered" evidence="1">
    <location>
        <begin position="28"/>
        <end position="59"/>
    </location>
</feature>
<keyword evidence="4" id="KW-1185">Reference proteome</keyword>
<dbReference type="Proteomes" id="UP001595884">
    <property type="component" value="Unassembled WGS sequence"/>
</dbReference>
<feature type="compositionally biased region" description="Polar residues" evidence="1">
    <location>
        <begin position="41"/>
        <end position="59"/>
    </location>
</feature>
<evidence type="ECO:0008006" key="5">
    <source>
        <dbReference type="Google" id="ProtNLM"/>
    </source>
</evidence>
<protein>
    <recommendedName>
        <fullName evidence="5">Sensor domain-containing protein</fullName>
    </recommendedName>
</protein>
<evidence type="ECO:0000313" key="4">
    <source>
        <dbReference type="Proteomes" id="UP001595884"/>
    </source>
</evidence>
<organism evidence="3 4">
    <name type="scientific">Glutamicibacter bergerei</name>
    <dbReference type="NCBI Taxonomy" id="256702"/>
    <lineage>
        <taxon>Bacteria</taxon>
        <taxon>Bacillati</taxon>
        <taxon>Actinomycetota</taxon>
        <taxon>Actinomycetes</taxon>
        <taxon>Micrococcales</taxon>
        <taxon>Micrococcaceae</taxon>
        <taxon>Glutamicibacter</taxon>
    </lineage>
</organism>
<feature type="chain" id="PRO_5045849493" description="Sensor domain-containing protein" evidence="2">
    <location>
        <begin position="24"/>
        <end position="255"/>
    </location>
</feature>
<accession>A0ABV9MMM4</accession>
<evidence type="ECO:0000256" key="2">
    <source>
        <dbReference type="SAM" id="SignalP"/>
    </source>
</evidence>
<sequence>MAAKLWKVTAVMLAGGLLLSSCAAPEAGGDMPDDLTHQKATEQPAQPSAQSTAPSNTAEEMTRAQFIASTGSVIAATLGFPNSRQISAEELKGLAVPPTDTLKDVVVLPSQCSKPVEELNWSPAQMGTEAARTDFTNEAQNIAGSIEVAKVTNRQKLEDHYKTVLEIRTECKSVKLNGLDFTETLKFSSPGISDVESQLYYTRTGDSANARESLVLMQSKGDYVVMVSFMSTVSLAEQQFNDVAKTILDTAVSQL</sequence>
<evidence type="ECO:0000313" key="3">
    <source>
        <dbReference type="EMBL" id="MFC4717192.1"/>
    </source>
</evidence>
<dbReference type="EMBL" id="JBHSHE010000062">
    <property type="protein sequence ID" value="MFC4717192.1"/>
    <property type="molecule type" value="Genomic_DNA"/>
</dbReference>
<keyword evidence="2" id="KW-0732">Signal</keyword>
<dbReference type="RefSeq" id="WP_096255537.1">
    <property type="nucleotide sequence ID" value="NZ_BAAAVQ010000040.1"/>
</dbReference>
<evidence type="ECO:0000256" key="1">
    <source>
        <dbReference type="SAM" id="MobiDB-lite"/>
    </source>
</evidence>
<proteinExistence type="predicted"/>
<comment type="caution">
    <text evidence="3">The sequence shown here is derived from an EMBL/GenBank/DDBJ whole genome shotgun (WGS) entry which is preliminary data.</text>
</comment>